<dbReference type="InterPro" id="IPR037143">
    <property type="entry name" value="4-PPantetheinyl_Trfase_dom_sf"/>
</dbReference>
<dbReference type="GO" id="GO:0000287">
    <property type="term" value="F:magnesium ion binding"/>
    <property type="evidence" value="ECO:0007669"/>
    <property type="project" value="InterPro"/>
</dbReference>
<comment type="caution">
    <text evidence="2">The sequence shown here is derived from an EMBL/GenBank/DDBJ whole genome shotgun (WGS) entry which is preliminary data.</text>
</comment>
<evidence type="ECO:0000256" key="1">
    <source>
        <dbReference type="SAM" id="MobiDB-lite"/>
    </source>
</evidence>
<feature type="region of interest" description="Disordered" evidence="1">
    <location>
        <begin position="239"/>
        <end position="280"/>
    </location>
</feature>
<dbReference type="AlphaFoldDB" id="A0A918N7J3"/>
<reference evidence="2" key="1">
    <citation type="journal article" date="2014" name="Int. J. Syst. Evol. Microbiol.">
        <title>Complete genome sequence of Corynebacterium casei LMG S-19264T (=DSM 44701T), isolated from a smear-ripened cheese.</title>
        <authorList>
            <consortium name="US DOE Joint Genome Institute (JGI-PGF)"/>
            <person name="Walter F."/>
            <person name="Albersmeier A."/>
            <person name="Kalinowski J."/>
            <person name="Ruckert C."/>
        </authorList>
    </citation>
    <scope>NUCLEOTIDE SEQUENCE</scope>
    <source>
        <strain evidence="2">JCM 4956</strain>
    </source>
</reference>
<dbReference type="EMBL" id="BMWD01000002">
    <property type="protein sequence ID" value="GGX44119.1"/>
    <property type="molecule type" value="Genomic_DNA"/>
</dbReference>
<evidence type="ECO:0008006" key="4">
    <source>
        <dbReference type="Google" id="ProtNLM"/>
    </source>
</evidence>
<dbReference type="SUPFAM" id="SSF56214">
    <property type="entry name" value="4'-phosphopantetheinyl transferase"/>
    <property type="match status" value="2"/>
</dbReference>
<organism evidence="2 3">
    <name type="scientific">Streptomyces fructofermentans</name>
    <dbReference type="NCBI Taxonomy" id="152141"/>
    <lineage>
        <taxon>Bacteria</taxon>
        <taxon>Bacillati</taxon>
        <taxon>Actinomycetota</taxon>
        <taxon>Actinomycetes</taxon>
        <taxon>Kitasatosporales</taxon>
        <taxon>Streptomycetaceae</taxon>
        <taxon>Streptomyces</taxon>
    </lineage>
</organism>
<dbReference type="Proteomes" id="UP000645555">
    <property type="component" value="Unassembled WGS sequence"/>
</dbReference>
<reference evidence="2" key="2">
    <citation type="submission" date="2020-09" db="EMBL/GenBank/DDBJ databases">
        <authorList>
            <person name="Sun Q."/>
            <person name="Ohkuma M."/>
        </authorList>
    </citation>
    <scope>NUCLEOTIDE SEQUENCE</scope>
    <source>
        <strain evidence="2">JCM 4956</strain>
    </source>
</reference>
<protein>
    <recommendedName>
        <fullName evidence="4">4'-phosphopantetheinyl transferase</fullName>
    </recommendedName>
</protein>
<name>A0A918N7J3_9ACTN</name>
<evidence type="ECO:0000313" key="3">
    <source>
        <dbReference type="Proteomes" id="UP000645555"/>
    </source>
</evidence>
<sequence length="280" mass="30015">MWEIAGADPAAVPPPAPGLRTGVVHLWYLELDELELPDGGDCLDGDERRRASRLQRAVDRRRYRAAHCALRHILAGYTGEAPAELRFHRFCPRCGPAVHGKPIWAVDSGQVALDVSLSHSDQVAMVAVCRPPLAVGVDVERVRAGVNWSAVLVDDGTGPHLADREGTQVWTRLEAVGKAAGTGVVDLPRIGELRPDGWADARVPGVPGVWFVRAVEAPEGFAAALAVNDLPDGTESLRWSCSPECPEPLSGTHPTATPRHDHEAGYSGPAQARDRGGERT</sequence>
<dbReference type="GO" id="GO:0008897">
    <property type="term" value="F:holo-[acyl-carrier-protein] synthase activity"/>
    <property type="evidence" value="ECO:0007669"/>
    <property type="project" value="InterPro"/>
</dbReference>
<gene>
    <name evidence="2" type="ORF">GCM10010515_08760</name>
</gene>
<proteinExistence type="predicted"/>
<keyword evidence="3" id="KW-1185">Reference proteome</keyword>
<evidence type="ECO:0000313" key="2">
    <source>
        <dbReference type="EMBL" id="GGX44119.1"/>
    </source>
</evidence>
<dbReference type="Gene3D" id="3.90.470.20">
    <property type="entry name" value="4'-phosphopantetheinyl transferase domain"/>
    <property type="match status" value="1"/>
</dbReference>
<accession>A0A918N7J3</accession>